<comment type="pathway">
    <text evidence="5">Cofactor biosynthesis; coenzyme A biosynthesis; CoA from (R)-pantothenate: step 5/5.</text>
</comment>
<dbReference type="EMBL" id="JAGIZB010000006">
    <property type="protein sequence ID" value="MBP0444733.1"/>
    <property type="molecule type" value="Genomic_DNA"/>
</dbReference>
<feature type="binding site" evidence="5">
    <location>
        <begin position="11"/>
        <end position="16"/>
    </location>
    <ligand>
        <name>ATP</name>
        <dbReference type="ChEBI" id="CHEBI:30616"/>
    </ligand>
</feature>
<sequence length="198" mass="21815">MKVWALTGGIGMGKSTATAMLRRLRIPVFDADAAVHRLQGPGGAAVRPIEATFPGTTRPSSKGPYVDREALRKVVLGNEPALRKLEAIVHPLVRKAEQRFLAAARRRGTRLAVLDIPLLFETGGEKRVDKVLVVTAPPAIQRTRVLRRPGMTKERLKAILARQVPDSLRRRRADHLVHSGLSRHFAQRAIRRLVASSG</sequence>
<dbReference type="NCBIfam" id="TIGR00152">
    <property type="entry name" value="dephospho-CoA kinase"/>
    <property type="match status" value="1"/>
</dbReference>
<keyword evidence="7" id="KW-0813">Transport</keyword>
<comment type="caution">
    <text evidence="7">The sequence shown here is derived from an EMBL/GenBank/DDBJ whole genome shotgun (WGS) entry which is preliminary data.</text>
</comment>
<keyword evidence="4 5" id="KW-0173">Coenzyme A biosynthesis</keyword>
<dbReference type="SUPFAM" id="SSF52540">
    <property type="entry name" value="P-loop containing nucleoside triphosphate hydrolases"/>
    <property type="match status" value="1"/>
</dbReference>
<dbReference type="PROSITE" id="PS51219">
    <property type="entry name" value="DPCK"/>
    <property type="match status" value="1"/>
</dbReference>
<name>A0ABS4ACL2_9PROT</name>
<comment type="similarity">
    <text evidence="1 5">Belongs to the CoaE family.</text>
</comment>
<dbReference type="InterPro" id="IPR001977">
    <property type="entry name" value="Depp_CoAkinase"/>
</dbReference>
<dbReference type="InterPro" id="IPR027417">
    <property type="entry name" value="P-loop_NTPase"/>
</dbReference>
<evidence type="ECO:0000256" key="6">
    <source>
        <dbReference type="NCBIfam" id="TIGR00152"/>
    </source>
</evidence>
<evidence type="ECO:0000313" key="8">
    <source>
        <dbReference type="Proteomes" id="UP000681594"/>
    </source>
</evidence>
<dbReference type="Proteomes" id="UP000681594">
    <property type="component" value="Unassembled WGS sequence"/>
</dbReference>
<comment type="catalytic activity">
    <reaction evidence="5">
        <text>3'-dephospho-CoA + ATP = ADP + CoA + H(+)</text>
        <dbReference type="Rhea" id="RHEA:18245"/>
        <dbReference type="ChEBI" id="CHEBI:15378"/>
        <dbReference type="ChEBI" id="CHEBI:30616"/>
        <dbReference type="ChEBI" id="CHEBI:57287"/>
        <dbReference type="ChEBI" id="CHEBI:57328"/>
        <dbReference type="ChEBI" id="CHEBI:456216"/>
        <dbReference type="EC" id="2.7.1.24"/>
    </reaction>
</comment>
<keyword evidence="3 5" id="KW-0067">ATP-binding</keyword>
<proteinExistence type="inferred from homology"/>
<accession>A0ABS4ACL2</accession>
<dbReference type="Gene3D" id="3.40.50.300">
    <property type="entry name" value="P-loop containing nucleotide triphosphate hydrolases"/>
    <property type="match status" value="1"/>
</dbReference>
<dbReference type="RefSeq" id="WP_209378959.1">
    <property type="nucleotide sequence ID" value="NZ_JAGIZB010000006.1"/>
</dbReference>
<keyword evidence="5" id="KW-0963">Cytoplasm</keyword>
<dbReference type="GO" id="GO:0004140">
    <property type="term" value="F:dephospho-CoA kinase activity"/>
    <property type="evidence" value="ECO:0007669"/>
    <property type="project" value="UniProtKB-EC"/>
</dbReference>
<keyword evidence="7" id="KW-0762">Sugar transport</keyword>
<dbReference type="Pfam" id="PF01121">
    <property type="entry name" value="CoaE"/>
    <property type="match status" value="1"/>
</dbReference>
<evidence type="ECO:0000256" key="2">
    <source>
        <dbReference type="ARBA" id="ARBA00022741"/>
    </source>
</evidence>
<evidence type="ECO:0000313" key="7">
    <source>
        <dbReference type="EMBL" id="MBP0444733.1"/>
    </source>
</evidence>
<dbReference type="HAMAP" id="MF_00376">
    <property type="entry name" value="Dephospho_CoA_kinase"/>
    <property type="match status" value="1"/>
</dbReference>
<dbReference type="CDD" id="cd02022">
    <property type="entry name" value="DPCK"/>
    <property type="match status" value="1"/>
</dbReference>
<dbReference type="PANTHER" id="PTHR10695:SF46">
    <property type="entry name" value="BIFUNCTIONAL COENZYME A SYNTHASE-RELATED"/>
    <property type="match status" value="1"/>
</dbReference>
<keyword evidence="5 7" id="KW-0418">Kinase</keyword>
<dbReference type="EC" id="2.7.1.24" evidence="5 6"/>
<evidence type="ECO:0000256" key="1">
    <source>
        <dbReference type="ARBA" id="ARBA00009018"/>
    </source>
</evidence>
<reference evidence="7 8" key="1">
    <citation type="submission" date="2021-03" db="EMBL/GenBank/DDBJ databases">
        <authorList>
            <person name="So Y."/>
        </authorList>
    </citation>
    <scope>NUCLEOTIDE SEQUENCE [LARGE SCALE GENOMIC DNA]</scope>
    <source>
        <strain evidence="7 8">SSH11</strain>
    </source>
</reference>
<comment type="subcellular location">
    <subcellularLocation>
        <location evidence="5">Cytoplasm</location>
    </subcellularLocation>
</comment>
<keyword evidence="8" id="KW-1185">Reference proteome</keyword>
<gene>
    <name evidence="5" type="primary">coaE</name>
    <name evidence="7" type="ORF">J8J14_08045</name>
</gene>
<protein>
    <recommendedName>
        <fullName evidence="5 6">Dephospho-CoA kinase</fullName>
        <ecNumber evidence="5 6">2.7.1.24</ecNumber>
    </recommendedName>
    <alternativeName>
        <fullName evidence="5">Dephosphocoenzyme A kinase</fullName>
    </alternativeName>
</protein>
<comment type="function">
    <text evidence="5">Catalyzes the phosphorylation of the 3'-hydroxyl group of dephosphocoenzyme A to form coenzyme A.</text>
</comment>
<organism evidence="7 8">
    <name type="scientific">Pararoseomonas baculiformis</name>
    <dbReference type="NCBI Taxonomy" id="2820812"/>
    <lineage>
        <taxon>Bacteria</taxon>
        <taxon>Pseudomonadati</taxon>
        <taxon>Pseudomonadota</taxon>
        <taxon>Alphaproteobacteria</taxon>
        <taxon>Acetobacterales</taxon>
        <taxon>Acetobacteraceae</taxon>
        <taxon>Pararoseomonas</taxon>
    </lineage>
</organism>
<evidence type="ECO:0000256" key="5">
    <source>
        <dbReference type="HAMAP-Rule" id="MF_00376"/>
    </source>
</evidence>
<dbReference type="PANTHER" id="PTHR10695">
    <property type="entry name" value="DEPHOSPHO-COA KINASE-RELATED"/>
    <property type="match status" value="1"/>
</dbReference>
<keyword evidence="5 7" id="KW-0808">Transferase</keyword>
<keyword evidence="2 5" id="KW-0547">Nucleotide-binding</keyword>
<evidence type="ECO:0000256" key="3">
    <source>
        <dbReference type="ARBA" id="ARBA00022840"/>
    </source>
</evidence>
<evidence type="ECO:0000256" key="4">
    <source>
        <dbReference type="ARBA" id="ARBA00022993"/>
    </source>
</evidence>